<comment type="caution">
    <text evidence="10">The sequence shown here is derived from an EMBL/GenBank/DDBJ whole genome shotgun (WGS) entry which is preliminary data.</text>
</comment>
<dbReference type="Gene3D" id="1.20.81.30">
    <property type="entry name" value="Type II secretion system (T2SS), domain F"/>
    <property type="match status" value="2"/>
</dbReference>
<evidence type="ECO:0000256" key="6">
    <source>
        <dbReference type="ARBA" id="ARBA00022989"/>
    </source>
</evidence>
<evidence type="ECO:0000256" key="4">
    <source>
        <dbReference type="ARBA" id="ARBA00022519"/>
    </source>
</evidence>
<proteinExistence type="inferred from homology"/>
<protein>
    <submittedName>
        <fullName evidence="10">Type IV pilin</fullName>
    </submittedName>
</protein>
<feature type="transmembrane region" description="Helical" evidence="8">
    <location>
        <begin position="210"/>
        <end position="235"/>
    </location>
</feature>
<evidence type="ECO:0000256" key="7">
    <source>
        <dbReference type="ARBA" id="ARBA00023136"/>
    </source>
</evidence>
<dbReference type="PANTHER" id="PTHR30012:SF0">
    <property type="entry name" value="TYPE II SECRETION SYSTEM PROTEIN F-RELATED"/>
    <property type="match status" value="1"/>
</dbReference>
<dbReference type="InterPro" id="IPR018076">
    <property type="entry name" value="T2SS_GspF_dom"/>
</dbReference>
<dbReference type="InterPro" id="IPR042094">
    <property type="entry name" value="T2SS_GspF_sf"/>
</dbReference>
<evidence type="ECO:0000259" key="9">
    <source>
        <dbReference type="Pfam" id="PF00482"/>
    </source>
</evidence>
<dbReference type="GO" id="GO:0005886">
    <property type="term" value="C:plasma membrane"/>
    <property type="evidence" value="ECO:0007669"/>
    <property type="project" value="UniProtKB-SubCell"/>
</dbReference>
<accession>A0A0G1NB02</accession>
<reference evidence="10 11" key="1">
    <citation type="journal article" date="2015" name="Nature">
        <title>rRNA introns, odd ribosomes, and small enigmatic genomes across a large radiation of phyla.</title>
        <authorList>
            <person name="Brown C.T."/>
            <person name="Hug L.A."/>
            <person name="Thomas B.C."/>
            <person name="Sharon I."/>
            <person name="Castelle C.J."/>
            <person name="Singh A."/>
            <person name="Wilkins M.J."/>
            <person name="Williams K.H."/>
            <person name="Banfield J.F."/>
        </authorList>
    </citation>
    <scope>NUCLEOTIDE SEQUENCE [LARGE SCALE GENOMIC DNA]</scope>
</reference>
<comment type="subcellular location">
    <subcellularLocation>
        <location evidence="1">Cell inner membrane</location>
        <topology evidence="1">Multi-pass membrane protein</topology>
    </subcellularLocation>
</comment>
<dbReference type="InterPro" id="IPR003004">
    <property type="entry name" value="GspF/PilC"/>
</dbReference>
<keyword evidence="5 8" id="KW-0812">Transmembrane</keyword>
<dbReference type="AlphaFoldDB" id="A0A0G1NB02"/>
<dbReference type="PANTHER" id="PTHR30012">
    <property type="entry name" value="GENERAL SECRETION PATHWAY PROTEIN"/>
    <property type="match status" value="1"/>
</dbReference>
<dbReference type="Proteomes" id="UP000034595">
    <property type="component" value="Unassembled WGS sequence"/>
</dbReference>
<dbReference type="FunFam" id="1.20.81.30:FF:000001">
    <property type="entry name" value="Type II secretion system protein F"/>
    <property type="match status" value="1"/>
</dbReference>
<name>A0A0G1NB02_9BACT</name>
<keyword evidence="3" id="KW-1003">Cell membrane</keyword>
<dbReference type="EMBL" id="LCJQ01000011">
    <property type="protein sequence ID" value="KKT81384.1"/>
    <property type="molecule type" value="Genomic_DNA"/>
</dbReference>
<evidence type="ECO:0000313" key="10">
    <source>
        <dbReference type="EMBL" id="KKT81384.1"/>
    </source>
</evidence>
<dbReference type="PRINTS" id="PR00812">
    <property type="entry name" value="BCTERIALGSPF"/>
</dbReference>
<evidence type="ECO:0000256" key="1">
    <source>
        <dbReference type="ARBA" id="ARBA00004429"/>
    </source>
</evidence>
<evidence type="ECO:0000256" key="3">
    <source>
        <dbReference type="ARBA" id="ARBA00022475"/>
    </source>
</evidence>
<organism evidence="10 11">
    <name type="scientific">Candidatus Azambacteria bacterium GW2011_GWA1_44_9</name>
    <dbReference type="NCBI Taxonomy" id="1618610"/>
    <lineage>
        <taxon>Bacteria</taxon>
        <taxon>Candidatus Azamiibacteriota</taxon>
    </lineage>
</organism>
<evidence type="ECO:0000313" key="11">
    <source>
        <dbReference type="Proteomes" id="UP000034595"/>
    </source>
</evidence>
<dbReference type="Pfam" id="PF00482">
    <property type="entry name" value="T2SSF"/>
    <property type="match status" value="2"/>
</dbReference>
<comment type="similarity">
    <text evidence="2">Belongs to the GSP F family.</text>
</comment>
<keyword evidence="4" id="KW-0997">Cell inner membrane</keyword>
<feature type="domain" description="Type II secretion system protein GspF" evidence="9">
    <location>
        <begin position="269"/>
        <end position="390"/>
    </location>
</feature>
<keyword evidence="7 8" id="KW-0472">Membrane</keyword>
<evidence type="ECO:0000256" key="2">
    <source>
        <dbReference type="ARBA" id="ARBA00005745"/>
    </source>
</evidence>
<gene>
    <name evidence="10" type="ORF">UW78_C0011G0015</name>
</gene>
<evidence type="ECO:0000256" key="8">
    <source>
        <dbReference type="SAM" id="Phobius"/>
    </source>
</evidence>
<feature type="domain" description="Type II secretion system protein GspF" evidence="9">
    <location>
        <begin position="69"/>
        <end position="191"/>
    </location>
</feature>
<evidence type="ECO:0000256" key="5">
    <source>
        <dbReference type="ARBA" id="ARBA00022692"/>
    </source>
</evidence>
<feature type="transmembrane region" description="Helical" evidence="8">
    <location>
        <begin position="371"/>
        <end position="392"/>
    </location>
</feature>
<feature type="transmembrane region" description="Helical" evidence="8">
    <location>
        <begin position="167"/>
        <end position="190"/>
    </location>
</feature>
<keyword evidence="6 8" id="KW-1133">Transmembrane helix</keyword>
<sequence length="397" mass="43989">MLFIYKAVTKEGIETIGEITATSQDSAVNALQRNDLVVISVRSADEKKLFEYDINILNRVTAKEIAMVSRQIATLLEAHVPALKTFRLLANESENPTLSKKFTEISDDIQNGVSISDALYKHPSLFSDFYVNMVRGGEESGKLPETFIALADYLERSYELMSKARGALIYPAFIIFTFIVVMILMLVLVIPKLTDIIIQSGQDVPFYTKIIIALSRFLIDYGVFALIAFIAASFFTWRYTRGTNMVAQAKLWMPGIGNLYRMIYLSRIADNMHTMLGNGISMVRGLEITSKVVDNDIYKSILTNAGVAIKSGSSLSAALSGYPEIPNVMIQMIKVGEETGELGNILEKLSAFYRREVNTAINTVISMIEPMMIVALGLGVGGVLASVLIPIYQEIRK</sequence>